<accession>A0ACC1Y429</accession>
<evidence type="ECO:0000313" key="2">
    <source>
        <dbReference type="Proteomes" id="UP001164539"/>
    </source>
</evidence>
<keyword evidence="2" id="KW-1185">Reference proteome</keyword>
<sequence>MSPSYSKTDKLLQGQLLKDGMELVSAFGNFRLGFFSPRDTTNRYLGIYYQKNIDRTGWYTYDFLSTIQIGWSDFSDFRTNNPFMWPRKHGQKKNLLPVWVANRNTPILDKSGILTIDSDGSLKILHAGGNPIVISSVQPEVNTSATLLKNGNFVLYEMNADGSERRMLWQSFDYPTDVLLPEMKLGINLQTGQQWFIRSWNIYTSPAEGSYTLGMDPNISNKLIIWKNAEVQWTSSLLPNNSIRFFSAGPSYYNFSYTSDERERYLTYSADEDAVSFPLIKILPIGGLIDDTGRSIRCITFGGCGEYRYLPSCWRRNVDIQVKYGYMDGPGFKFPESDNMTLNNCRSECLRNCSCIAYTTTNKYANTGCQIWSRGIKFMESYSDELAGKIYLLVEPNGKSASILEL</sequence>
<evidence type="ECO:0000313" key="1">
    <source>
        <dbReference type="EMBL" id="KAJ4718141.1"/>
    </source>
</evidence>
<dbReference type="Proteomes" id="UP001164539">
    <property type="component" value="Chromosome 5"/>
</dbReference>
<comment type="caution">
    <text evidence="1">The sequence shown here is derived from an EMBL/GenBank/DDBJ whole genome shotgun (WGS) entry which is preliminary data.</text>
</comment>
<proteinExistence type="predicted"/>
<dbReference type="EMBL" id="CM051398">
    <property type="protein sequence ID" value="KAJ4718141.1"/>
    <property type="molecule type" value="Genomic_DNA"/>
</dbReference>
<name>A0ACC1Y429_MELAZ</name>
<gene>
    <name evidence="1" type="ORF">OWV82_009859</name>
</gene>
<protein>
    <submittedName>
        <fullName evidence="1">G-type lectin S-receptor-like serine/threonine-protein kinase</fullName>
    </submittedName>
</protein>
<organism evidence="1 2">
    <name type="scientific">Melia azedarach</name>
    <name type="common">Chinaberry tree</name>
    <dbReference type="NCBI Taxonomy" id="155640"/>
    <lineage>
        <taxon>Eukaryota</taxon>
        <taxon>Viridiplantae</taxon>
        <taxon>Streptophyta</taxon>
        <taxon>Embryophyta</taxon>
        <taxon>Tracheophyta</taxon>
        <taxon>Spermatophyta</taxon>
        <taxon>Magnoliopsida</taxon>
        <taxon>eudicotyledons</taxon>
        <taxon>Gunneridae</taxon>
        <taxon>Pentapetalae</taxon>
        <taxon>rosids</taxon>
        <taxon>malvids</taxon>
        <taxon>Sapindales</taxon>
        <taxon>Meliaceae</taxon>
        <taxon>Melia</taxon>
    </lineage>
</organism>
<reference evidence="1 2" key="1">
    <citation type="journal article" date="2023" name="Science">
        <title>Complex scaffold remodeling in plant triterpene biosynthesis.</title>
        <authorList>
            <person name="De La Pena R."/>
            <person name="Hodgson H."/>
            <person name="Liu J.C."/>
            <person name="Stephenson M.J."/>
            <person name="Martin A.C."/>
            <person name="Owen C."/>
            <person name="Harkess A."/>
            <person name="Leebens-Mack J."/>
            <person name="Jimenez L.E."/>
            <person name="Osbourn A."/>
            <person name="Sattely E.S."/>
        </authorList>
    </citation>
    <scope>NUCLEOTIDE SEQUENCE [LARGE SCALE GENOMIC DNA]</scope>
    <source>
        <strain evidence="2">cv. JPN11</strain>
        <tissue evidence="1">Leaf</tissue>
    </source>
</reference>